<sequence length="70" mass="8221">MEAHDPTTIPRHPRHITPIHRQDQSQCRLLPQQLRHRRHMCPVPLPSLAPCFLHPLPRRRRGVAVPLRPP</sequence>
<gene>
    <name evidence="2" type="ORF">LITE_LOCUS51604</name>
</gene>
<comment type="caution">
    <text evidence="2">The sequence shown here is derived from an EMBL/GenBank/DDBJ whole genome shotgun (WGS) entry which is preliminary data.</text>
</comment>
<accession>A0AAV0S5T1</accession>
<organism evidence="2 3">
    <name type="scientific">Linum tenue</name>
    <dbReference type="NCBI Taxonomy" id="586396"/>
    <lineage>
        <taxon>Eukaryota</taxon>
        <taxon>Viridiplantae</taxon>
        <taxon>Streptophyta</taxon>
        <taxon>Embryophyta</taxon>
        <taxon>Tracheophyta</taxon>
        <taxon>Spermatophyta</taxon>
        <taxon>Magnoliopsida</taxon>
        <taxon>eudicotyledons</taxon>
        <taxon>Gunneridae</taxon>
        <taxon>Pentapetalae</taxon>
        <taxon>rosids</taxon>
        <taxon>fabids</taxon>
        <taxon>Malpighiales</taxon>
        <taxon>Linaceae</taxon>
        <taxon>Linum</taxon>
    </lineage>
</organism>
<evidence type="ECO:0000256" key="1">
    <source>
        <dbReference type="SAM" id="MobiDB-lite"/>
    </source>
</evidence>
<name>A0AAV0S5T1_9ROSI</name>
<proteinExistence type="predicted"/>
<dbReference type="EMBL" id="CAMGYJ010000011">
    <property type="protein sequence ID" value="CAI0628329.1"/>
    <property type="molecule type" value="Genomic_DNA"/>
</dbReference>
<reference evidence="2" key="1">
    <citation type="submission" date="2022-08" db="EMBL/GenBank/DDBJ databases">
        <authorList>
            <person name="Gutierrez-Valencia J."/>
        </authorList>
    </citation>
    <scope>NUCLEOTIDE SEQUENCE</scope>
</reference>
<evidence type="ECO:0000313" key="3">
    <source>
        <dbReference type="Proteomes" id="UP001154282"/>
    </source>
</evidence>
<protein>
    <submittedName>
        <fullName evidence="2">Uncharacterized protein</fullName>
    </submittedName>
</protein>
<keyword evidence="3" id="KW-1185">Reference proteome</keyword>
<dbReference type="Proteomes" id="UP001154282">
    <property type="component" value="Unassembled WGS sequence"/>
</dbReference>
<dbReference type="AlphaFoldDB" id="A0AAV0S5T1"/>
<evidence type="ECO:0000313" key="2">
    <source>
        <dbReference type="EMBL" id="CAI0628329.1"/>
    </source>
</evidence>
<feature type="region of interest" description="Disordered" evidence="1">
    <location>
        <begin position="1"/>
        <end position="24"/>
    </location>
</feature>